<dbReference type="CDD" id="cd13585">
    <property type="entry name" value="PBP2_TMBP_like"/>
    <property type="match status" value="1"/>
</dbReference>
<evidence type="ECO:0008006" key="9">
    <source>
        <dbReference type="Google" id="ProtNLM"/>
    </source>
</evidence>
<dbReference type="InterPro" id="IPR050490">
    <property type="entry name" value="Bact_solute-bd_prot1"/>
</dbReference>
<keyword evidence="2 6" id="KW-0732">Signal</keyword>
<evidence type="ECO:0000313" key="7">
    <source>
        <dbReference type="EMBL" id="OTN75699.1"/>
    </source>
</evidence>
<dbReference type="InterPro" id="IPR006059">
    <property type="entry name" value="SBP"/>
</dbReference>
<reference evidence="7 8" key="1">
    <citation type="submission" date="2017-05" db="EMBL/GenBank/DDBJ databases">
        <title>The Genome Sequence of Enterococcus sp. 8G7_MSG3316.</title>
        <authorList>
            <consortium name="The Broad Institute Genomics Platform"/>
            <consortium name="The Broad Institute Genomic Center for Infectious Diseases"/>
            <person name="Earl A."/>
            <person name="Manson A."/>
            <person name="Schwartman J."/>
            <person name="Gilmore M."/>
            <person name="Abouelleil A."/>
            <person name="Cao P."/>
            <person name="Chapman S."/>
            <person name="Cusick C."/>
            <person name="Shea T."/>
            <person name="Young S."/>
            <person name="Neafsey D."/>
            <person name="Nusbaum C."/>
            <person name="Birren B."/>
        </authorList>
    </citation>
    <scope>NUCLEOTIDE SEQUENCE [LARGE SCALE GENOMIC DNA]</scope>
    <source>
        <strain evidence="7 8">8G7_MSG3316</strain>
    </source>
</reference>
<dbReference type="PANTHER" id="PTHR43649">
    <property type="entry name" value="ARABINOSE-BINDING PROTEIN-RELATED"/>
    <property type="match status" value="1"/>
</dbReference>
<comment type="caution">
    <text evidence="7">The sequence shown here is derived from an EMBL/GenBank/DDBJ whole genome shotgun (WGS) entry which is preliminary data.</text>
</comment>
<dbReference type="PROSITE" id="PS51257">
    <property type="entry name" value="PROKAR_LIPOPROTEIN"/>
    <property type="match status" value="1"/>
</dbReference>
<evidence type="ECO:0000256" key="5">
    <source>
        <dbReference type="ARBA" id="ARBA00023288"/>
    </source>
</evidence>
<name>A0A242A454_9ENTE</name>
<keyword evidence="8" id="KW-1185">Reference proteome</keyword>
<dbReference type="SUPFAM" id="SSF53850">
    <property type="entry name" value="Periplasmic binding protein-like II"/>
    <property type="match status" value="1"/>
</dbReference>
<evidence type="ECO:0000256" key="6">
    <source>
        <dbReference type="SAM" id="SignalP"/>
    </source>
</evidence>
<organism evidence="7 8">
    <name type="scientific">Candidatus Enterococcus testudinis</name>
    <dbReference type="NCBI Taxonomy" id="1834191"/>
    <lineage>
        <taxon>Bacteria</taxon>
        <taxon>Bacillati</taxon>
        <taxon>Bacillota</taxon>
        <taxon>Bacilli</taxon>
        <taxon>Lactobacillales</taxon>
        <taxon>Enterococcaceae</taxon>
        <taxon>Enterococcus</taxon>
    </lineage>
</organism>
<gene>
    <name evidence="7" type="ORF">A5886_000775</name>
</gene>
<evidence type="ECO:0000256" key="3">
    <source>
        <dbReference type="ARBA" id="ARBA00023136"/>
    </source>
</evidence>
<protein>
    <recommendedName>
        <fullName evidence="9">Extracellular solute-binding protein</fullName>
    </recommendedName>
</protein>
<dbReference type="STRING" id="1834191.A5886_000775"/>
<evidence type="ECO:0000256" key="1">
    <source>
        <dbReference type="ARBA" id="ARBA00022475"/>
    </source>
</evidence>
<keyword evidence="3" id="KW-0472">Membrane</keyword>
<dbReference type="Pfam" id="PF13416">
    <property type="entry name" value="SBP_bac_8"/>
    <property type="match status" value="1"/>
</dbReference>
<feature type="chain" id="PRO_5039649252" description="Extracellular solute-binding protein" evidence="6">
    <location>
        <begin position="20"/>
        <end position="417"/>
    </location>
</feature>
<feature type="signal peptide" evidence="6">
    <location>
        <begin position="1"/>
        <end position="19"/>
    </location>
</feature>
<dbReference type="AlphaFoldDB" id="A0A242A454"/>
<keyword evidence="5" id="KW-0449">Lipoprotein</keyword>
<evidence type="ECO:0000313" key="8">
    <source>
        <dbReference type="Proteomes" id="UP000195043"/>
    </source>
</evidence>
<sequence length="417" mass="46272">MNKKLGMTIISMAALLLVAGCGNGDSSDAKEIRMFVSGDTSEGGAYTKMAEKYKEETGVTVEVTDVPYDDLLTKITKAVQADDAPEVVRVSTVLPDWNEYLMDLTAVADDANTLESMTIKNEEDVVKALPSDVTATGLFLNTDLFDEAGVAYPQSEDDIWTWDEFLDAINEVVEKTDAKYGMVMDASDHRLRAFTYQYGGQDFFLDDSGDSYTTDDATKEALQKFIDLNNDGVMPKSVWTSGEDASAMFKSGRVPAYFSGSWQIVDFSNNISNFKWQSVYAPAQETRALNMGGNFITGFSNSKNSEEGQKFIEWLYEEENYKQLCTYAGYLPAVEDMTIEYEQGQDAYEIYNQEIAAAAQPISGKQTNDQVTMSMKGYTGLTGAYKEAIVQVLNDEISLDDAIEKTIQDYNDGFLKK</sequence>
<dbReference type="Gene3D" id="3.40.190.10">
    <property type="entry name" value="Periplasmic binding protein-like II"/>
    <property type="match status" value="1"/>
</dbReference>
<keyword evidence="4" id="KW-0564">Palmitate</keyword>
<keyword evidence="1" id="KW-1003">Cell membrane</keyword>
<evidence type="ECO:0000256" key="2">
    <source>
        <dbReference type="ARBA" id="ARBA00022729"/>
    </source>
</evidence>
<dbReference type="EMBL" id="NGKU01000001">
    <property type="protein sequence ID" value="OTN75699.1"/>
    <property type="molecule type" value="Genomic_DNA"/>
</dbReference>
<evidence type="ECO:0000256" key="4">
    <source>
        <dbReference type="ARBA" id="ARBA00023139"/>
    </source>
</evidence>
<proteinExistence type="predicted"/>
<dbReference type="RefSeq" id="WP_086273729.1">
    <property type="nucleotide sequence ID" value="NZ_NGKU01000001.1"/>
</dbReference>
<dbReference type="Proteomes" id="UP000195043">
    <property type="component" value="Unassembled WGS sequence"/>
</dbReference>
<dbReference type="OrthoDB" id="9795467at2"/>
<accession>A0A242A454</accession>
<dbReference type="PANTHER" id="PTHR43649:SF33">
    <property type="entry name" value="POLYGALACTURONAN_RHAMNOGALACTURONAN-BINDING PROTEIN YTCQ"/>
    <property type="match status" value="1"/>
</dbReference>